<protein>
    <submittedName>
        <fullName evidence="2">DUF1330 domain-containing protein</fullName>
    </submittedName>
</protein>
<dbReference type="RefSeq" id="WP_251933447.1">
    <property type="nucleotide sequence ID" value="NZ_CP098747.1"/>
</dbReference>
<evidence type="ECO:0000313" key="3">
    <source>
        <dbReference type="Proteomes" id="UP001056291"/>
    </source>
</evidence>
<feature type="domain" description="DUF1330" evidence="1">
    <location>
        <begin position="3"/>
        <end position="95"/>
    </location>
</feature>
<dbReference type="EMBL" id="CP098747">
    <property type="protein sequence ID" value="USG60566.1"/>
    <property type="molecule type" value="Genomic_DNA"/>
</dbReference>
<proteinExistence type="predicted"/>
<dbReference type="SUPFAM" id="SSF54909">
    <property type="entry name" value="Dimeric alpha+beta barrel"/>
    <property type="match status" value="1"/>
</dbReference>
<dbReference type="Gene3D" id="3.30.70.100">
    <property type="match status" value="1"/>
</dbReference>
<dbReference type="InterPro" id="IPR010753">
    <property type="entry name" value="DUF1330"/>
</dbReference>
<dbReference type="Proteomes" id="UP001056291">
    <property type="component" value="Chromosome"/>
</dbReference>
<dbReference type="PANTHER" id="PTHR41521">
    <property type="match status" value="1"/>
</dbReference>
<organism evidence="2 3">
    <name type="scientific">Sneathiella marina</name>
    <dbReference type="NCBI Taxonomy" id="2950108"/>
    <lineage>
        <taxon>Bacteria</taxon>
        <taxon>Pseudomonadati</taxon>
        <taxon>Pseudomonadota</taxon>
        <taxon>Alphaproteobacteria</taxon>
        <taxon>Sneathiellales</taxon>
        <taxon>Sneathiellaceae</taxon>
        <taxon>Sneathiella</taxon>
    </lineage>
</organism>
<name>A0ABY4W7E0_9PROT</name>
<dbReference type="Pfam" id="PF07045">
    <property type="entry name" value="DUF1330"/>
    <property type="match status" value="1"/>
</dbReference>
<gene>
    <name evidence="2" type="ORF">NBZ79_15475</name>
</gene>
<evidence type="ECO:0000313" key="2">
    <source>
        <dbReference type="EMBL" id="USG60566.1"/>
    </source>
</evidence>
<dbReference type="PANTHER" id="PTHR41521:SF4">
    <property type="entry name" value="BLR0684 PROTEIN"/>
    <property type="match status" value="1"/>
</dbReference>
<accession>A0ABY4W7E0</accession>
<evidence type="ECO:0000259" key="1">
    <source>
        <dbReference type="Pfam" id="PF07045"/>
    </source>
</evidence>
<reference evidence="2" key="1">
    <citation type="submission" date="2022-06" db="EMBL/GenBank/DDBJ databases">
        <title>Sneathiella actinostolidae sp. nov., isolated from a sea anemonein the Western Pacific Ocean.</title>
        <authorList>
            <person name="Wei M.J."/>
        </authorList>
    </citation>
    <scope>NUCLEOTIDE SEQUENCE</scope>
    <source>
        <strain evidence="2">PHK-P5</strain>
    </source>
</reference>
<dbReference type="InterPro" id="IPR011008">
    <property type="entry name" value="Dimeric_a/b-barrel"/>
</dbReference>
<keyword evidence="3" id="KW-1185">Reference proteome</keyword>
<sequence>MTKAYWIVRVSVTNEANYPEYVAAAKPAFEKYKAKFLVRGGKYEVREGAHRARNVVVEFADIETARACYDSPEYQRAKVIRNANADADFIIIEGVG</sequence>